<evidence type="ECO:0000313" key="3">
    <source>
        <dbReference type="Proteomes" id="UP000294155"/>
    </source>
</evidence>
<dbReference type="GO" id="GO:0052689">
    <property type="term" value="F:carboxylic ester hydrolase activity"/>
    <property type="evidence" value="ECO:0007669"/>
    <property type="project" value="TreeGrafter"/>
</dbReference>
<dbReference type="Proteomes" id="UP000294155">
    <property type="component" value="Unassembled WGS sequence"/>
</dbReference>
<dbReference type="OrthoDB" id="9809549at2"/>
<dbReference type="PANTHER" id="PTHR43265">
    <property type="entry name" value="ESTERASE ESTD"/>
    <property type="match status" value="1"/>
</dbReference>
<feature type="domain" description="Serine aminopeptidase S33" evidence="1">
    <location>
        <begin position="223"/>
        <end position="327"/>
    </location>
</feature>
<dbReference type="PANTHER" id="PTHR43265:SF1">
    <property type="entry name" value="ESTERASE ESTD"/>
    <property type="match status" value="1"/>
</dbReference>
<keyword evidence="3" id="KW-1185">Reference proteome</keyword>
<accession>A0A4Q5L6K0</accession>
<evidence type="ECO:0000313" key="2">
    <source>
        <dbReference type="EMBL" id="RYU75448.1"/>
    </source>
</evidence>
<keyword evidence="2" id="KW-0378">Hydrolase</keyword>
<sequence length="546" mass="58862">MVATAGLYIVLFRSLRRSVMPGSGGKRRVLAVATMKKCLASLLGSWLMVMVVAVAAVAQTEPAARVNLEGQWKGTLAVPGGSLPISISVTELAGGNRFATLDVPMQRIVRSPMEVQQRGDTLLFDAQAVGCQFVAQRSADGKELRGTWQQPGYKTPVTLAFSVAPKVDPKNFKFPPPYRVEEVTVTNLADNTRLSGTLTIPAGAGPFPAVVLLSDIGPQDRDGTVGTYRMYGELADYLTRQGTAVLRLDDRGVGQSGGDNAATTTAALVQDAQASLNFLRTRPLIDFNHLGLIGHGEGGNVALLTAAQPLPPSFVVALAASGVVGREQLVLRQAEARRISSSDTTGGAASGQQQFQDDVRRQADKMRAEGANSAQVETFLDQQRMRQRAEDKKQLDVVLKQQRAMLEIIRQTANNAQAQAIVANMLQQFTPGLGQSAAQTSAAQMTTPWFRYFLEFDPQAELVKVQCPVLLLNGTLDSQVGVSNLPLLERGLRASKRVVSRKLVGVNHQFQAPEQEWPLVGGQPKPAFSTAAQESIRDFVRQQLPN</sequence>
<dbReference type="Pfam" id="PF12146">
    <property type="entry name" value="Hydrolase_4"/>
    <property type="match status" value="1"/>
</dbReference>
<name>A0A4Q5L6K0_9BACT</name>
<dbReference type="AlphaFoldDB" id="A0A4Q5L6K0"/>
<dbReference type="InterPro" id="IPR053145">
    <property type="entry name" value="AB_hydrolase_Est10"/>
</dbReference>
<comment type="caution">
    <text evidence="2">The sequence shown here is derived from an EMBL/GenBank/DDBJ whole genome shotgun (WGS) entry which is preliminary data.</text>
</comment>
<dbReference type="InterPro" id="IPR029058">
    <property type="entry name" value="AB_hydrolase_fold"/>
</dbReference>
<organism evidence="2 3">
    <name type="scientific">Hymenobacter persicinus</name>
    <dbReference type="NCBI Taxonomy" id="2025506"/>
    <lineage>
        <taxon>Bacteria</taxon>
        <taxon>Pseudomonadati</taxon>
        <taxon>Bacteroidota</taxon>
        <taxon>Cytophagia</taxon>
        <taxon>Cytophagales</taxon>
        <taxon>Hymenobacteraceae</taxon>
        <taxon>Hymenobacter</taxon>
    </lineage>
</organism>
<evidence type="ECO:0000259" key="1">
    <source>
        <dbReference type="Pfam" id="PF12146"/>
    </source>
</evidence>
<proteinExistence type="predicted"/>
<dbReference type="EMBL" id="SEWE01000071">
    <property type="protein sequence ID" value="RYU75448.1"/>
    <property type="molecule type" value="Genomic_DNA"/>
</dbReference>
<gene>
    <name evidence="2" type="ORF">EWM57_19945</name>
</gene>
<dbReference type="SUPFAM" id="SSF53474">
    <property type="entry name" value="alpha/beta-Hydrolases"/>
    <property type="match status" value="1"/>
</dbReference>
<dbReference type="InterPro" id="IPR022742">
    <property type="entry name" value="Hydrolase_4"/>
</dbReference>
<protein>
    <submittedName>
        <fullName evidence="2">Alpha/beta hydrolase</fullName>
    </submittedName>
</protein>
<dbReference type="Gene3D" id="3.40.50.1820">
    <property type="entry name" value="alpha/beta hydrolase"/>
    <property type="match status" value="1"/>
</dbReference>
<reference evidence="2 3" key="1">
    <citation type="submission" date="2019-02" db="EMBL/GenBank/DDBJ databases">
        <title>Bacterial novel species isolated from soil.</title>
        <authorList>
            <person name="Jung H.-Y."/>
        </authorList>
    </citation>
    <scope>NUCLEOTIDE SEQUENCE [LARGE SCALE GENOMIC DNA]</scope>
    <source>
        <strain evidence="2 3">1-3-3-3</strain>
    </source>
</reference>